<feature type="compositionally biased region" description="Low complexity" evidence="1">
    <location>
        <begin position="660"/>
        <end position="675"/>
    </location>
</feature>
<reference evidence="4 5" key="1">
    <citation type="submission" date="2025-05" db="UniProtKB">
        <authorList>
            <consortium name="RefSeq"/>
        </authorList>
    </citation>
    <scope>IDENTIFICATION</scope>
</reference>
<gene>
    <name evidence="4 5" type="primary">LOC100208452</name>
</gene>
<dbReference type="RefSeq" id="XP_065652627.1">
    <property type="nucleotide sequence ID" value="XM_065796555.1"/>
</dbReference>
<keyword evidence="4 5" id="KW-0808">Transferase</keyword>
<feature type="compositionally biased region" description="Low complexity" evidence="1">
    <location>
        <begin position="392"/>
        <end position="404"/>
    </location>
</feature>
<dbReference type="PANTHER" id="PTHR47907:SF5">
    <property type="entry name" value="AP2 ASSOCIATED KINASE 1"/>
    <property type="match status" value="1"/>
</dbReference>
<feature type="region of interest" description="Disordered" evidence="1">
    <location>
        <begin position="659"/>
        <end position="685"/>
    </location>
</feature>
<keyword evidence="4 5" id="KW-0418">Kinase</keyword>
<dbReference type="SMART" id="SM00220">
    <property type="entry name" value="S_TKc"/>
    <property type="match status" value="1"/>
</dbReference>
<dbReference type="PROSITE" id="PS50011">
    <property type="entry name" value="PROTEIN_KINASE_DOM"/>
    <property type="match status" value="1"/>
</dbReference>
<evidence type="ECO:0000313" key="5">
    <source>
        <dbReference type="RefSeq" id="XP_065652627.1"/>
    </source>
</evidence>
<sequence>MMKKLFQGNRTGWIGKQFQVGRYTCTVEDVEAEGGFALVFVVRTSNGQKFALKRLSVNEKADLKVCQQEIDIMKMLSGHKNAITFLDSAINVLQPGIYEVLILMEMCKGNVIDLMNENMSAGFSEKMILKMFCDTCEVLALLHDHDPPIIHRDIKVENILIKENGEFVLCDFGSATMGTMNTNKDSIRAIEDDIMKYTTVSYRSPEMIDLYSGHVIDTKSDIWALGCLLFKFCFFVPPFGESTLAIQSGNFSFPENSKYSKELHNLISSILIPDPVKRPNIHQVIKMAFKLAGCLNPPNLSKTIIKDTSVSTSLTEKKRKSSVPSQPKNLNTAVASRDRPVATSLAPRQRPKGNSSVIEAEGSDGAMPYKNSHIENVKKSSNLRRSHSLKETTNQTSLLNNQNNSSSFQNDMTPQNPVMNINSYHHVPKQDLLLQQRDLYLQQQFMQHQHIQYLQHQEYLRQQQQHYDYFQQQHDFQKQREMFLYQQELEMRAIQQQNILRQRQEEYARLQNLHDSEQQYNQTKLNEANISSSTPFSDDFSRTPSDSQNPFSQDIAYGVSIMDKKNTHNRSKSEIISKPVSEKDKVINSESKVSNPFSDNMDVGVLLEIDDDEHFIRLQKEFLELGIGDNTAAANNMHGLADEPNQSLLATKKYHYERTSSCSSSNSEVRSSSESSDGEETKYTNLNQLEDNIDADATSVNKCNKIGFSESRSNTSSGHTQQMKRNVQDKDVFDSAPFLISDTSKVNRNVRSKDNLDKITSNNNLNTSQTVFSDSQGFTDQFTSKTRSNQSSDLFGMAPIDKIKTTKSNNDIFADNPFYMASSAKFKDEDNKNAETSRINQVADDNRKPPIKISDDPFGCAPFVKSKTNRMDSNVQTKISNRNRQIPGAYN</sequence>
<dbReference type="PANTHER" id="PTHR47907">
    <property type="entry name" value="PROTEIN KINASE DOMAIN-CONTAINING PROTEIN"/>
    <property type="match status" value="1"/>
</dbReference>
<protein>
    <submittedName>
        <fullName evidence="4 5">BMP-2-inducible protein kinase isoform X2</fullName>
    </submittedName>
</protein>
<evidence type="ECO:0000313" key="4">
    <source>
        <dbReference type="RefSeq" id="XP_065652626.1"/>
    </source>
</evidence>
<feature type="domain" description="Protein kinase" evidence="2">
    <location>
        <begin position="25"/>
        <end position="290"/>
    </location>
</feature>
<proteinExistence type="predicted"/>
<dbReference type="Gene3D" id="1.10.510.10">
    <property type="entry name" value="Transferase(Phosphotransferase) domain 1"/>
    <property type="match status" value="1"/>
</dbReference>
<accession>A0ABM4BTY5</accession>
<organism evidence="3 5">
    <name type="scientific">Hydra vulgaris</name>
    <name type="common">Hydra</name>
    <name type="synonym">Hydra attenuata</name>
    <dbReference type="NCBI Taxonomy" id="6087"/>
    <lineage>
        <taxon>Eukaryota</taxon>
        <taxon>Metazoa</taxon>
        <taxon>Cnidaria</taxon>
        <taxon>Hydrozoa</taxon>
        <taxon>Hydroidolina</taxon>
        <taxon>Anthoathecata</taxon>
        <taxon>Aplanulata</taxon>
        <taxon>Hydridae</taxon>
        <taxon>Hydra</taxon>
    </lineage>
</organism>
<evidence type="ECO:0000313" key="3">
    <source>
        <dbReference type="Proteomes" id="UP001652625"/>
    </source>
</evidence>
<dbReference type="InterPro" id="IPR011009">
    <property type="entry name" value="Kinase-like_dom_sf"/>
</dbReference>
<dbReference type="Pfam" id="PF00069">
    <property type="entry name" value="Pkinase"/>
    <property type="match status" value="1"/>
</dbReference>
<feature type="region of interest" description="Disordered" evidence="1">
    <location>
        <begin position="527"/>
        <end position="551"/>
    </location>
</feature>
<name>A0ABM4BTY5_HYDVU</name>
<dbReference type="InterPro" id="IPR008271">
    <property type="entry name" value="Ser/Thr_kinase_AS"/>
</dbReference>
<keyword evidence="3" id="KW-1185">Reference proteome</keyword>
<dbReference type="PROSITE" id="PS00108">
    <property type="entry name" value="PROTEIN_KINASE_ST"/>
    <property type="match status" value="1"/>
</dbReference>
<dbReference type="InterPro" id="IPR000719">
    <property type="entry name" value="Prot_kinase_dom"/>
</dbReference>
<feature type="compositionally biased region" description="Polar residues" evidence="1">
    <location>
        <begin position="322"/>
        <end position="334"/>
    </location>
</feature>
<dbReference type="RefSeq" id="XP_065652626.1">
    <property type="nucleotide sequence ID" value="XM_065796554.1"/>
</dbReference>
<dbReference type="GeneID" id="100208452"/>
<feature type="region of interest" description="Disordered" evidence="1">
    <location>
        <begin position="311"/>
        <end position="404"/>
    </location>
</feature>
<dbReference type="GO" id="GO:0016301">
    <property type="term" value="F:kinase activity"/>
    <property type="evidence" value="ECO:0007669"/>
    <property type="project" value="UniProtKB-KW"/>
</dbReference>
<evidence type="ECO:0000259" key="2">
    <source>
        <dbReference type="PROSITE" id="PS50011"/>
    </source>
</evidence>
<dbReference type="SUPFAM" id="SSF56112">
    <property type="entry name" value="Protein kinase-like (PK-like)"/>
    <property type="match status" value="1"/>
</dbReference>
<dbReference type="InterPro" id="IPR051744">
    <property type="entry name" value="AP2_assoc_SerThr_kinase"/>
</dbReference>
<evidence type="ECO:0000256" key="1">
    <source>
        <dbReference type="SAM" id="MobiDB-lite"/>
    </source>
</evidence>
<dbReference type="Proteomes" id="UP001652625">
    <property type="component" value="Chromosome 04"/>
</dbReference>